<dbReference type="InterPro" id="IPR029045">
    <property type="entry name" value="ClpP/crotonase-like_dom_sf"/>
</dbReference>
<dbReference type="CDD" id="cd07023">
    <property type="entry name" value="S49_Sppa_N_C"/>
    <property type="match status" value="1"/>
</dbReference>
<gene>
    <name evidence="6" type="primary">sppA</name>
    <name evidence="6" type="ORF">HA254_02485</name>
</gene>
<dbReference type="PANTHER" id="PTHR42987">
    <property type="entry name" value="PEPTIDASE S49"/>
    <property type="match status" value="1"/>
</dbReference>
<dbReference type="AlphaFoldDB" id="A0A7J4IYZ3"/>
<evidence type="ECO:0000259" key="5">
    <source>
        <dbReference type="Pfam" id="PF01343"/>
    </source>
</evidence>
<dbReference type="InterPro" id="IPR002142">
    <property type="entry name" value="Peptidase_S49"/>
</dbReference>
<evidence type="ECO:0000256" key="1">
    <source>
        <dbReference type="ARBA" id="ARBA00008683"/>
    </source>
</evidence>
<dbReference type="Pfam" id="PF01343">
    <property type="entry name" value="Peptidase_S49"/>
    <property type="match status" value="1"/>
</dbReference>
<proteinExistence type="inferred from homology"/>
<organism evidence="6 7">
    <name type="scientific">Candidatus Iainarchaeum sp</name>
    <dbReference type="NCBI Taxonomy" id="3101447"/>
    <lineage>
        <taxon>Archaea</taxon>
        <taxon>Candidatus Iainarchaeota</taxon>
        <taxon>Candidatus Iainarchaeia</taxon>
        <taxon>Candidatus Iainarchaeales</taxon>
        <taxon>Candidatus Iainarchaeaceae</taxon>
        <taxon>Candidatus Iainarchaeum</taxon>
    </lineage>
</organism>
<comment type="caution">
    <text evidence="6">The sequence shown here is derived from an EMBL/GenBank/DDBJ whole genome shotgun (WGS) entry which is preliminary data.</text>
</comment>
<dbReference type="InterPro" id="IPR004635">
    <property type="entry name" value="Pept_S49_SppA"/>
</dbReference>
<keyword evidence="4" id="KW-0720">Serine protease</keyword>
<keyword evidence="3" id="KW-0378">Hydrolase</keyword>
<reference evidence="7" key="1">
    <citation type="journal article" date="2020" name="bioRxiv">
        <title>A rank-normalized archaeal taxonomy based on genome phylogeny resolves widespread incomplete and uneven classifications.</title>
        <authorList>
            <person name="Rinke C."/>
            <person name="Chuvochina M."/>
            <person name="Mussig A.J."/>
            <person name="Chaumeil P.-A."/>
            <person name="Waite D.W."/>
            <person name="Whitman W.B."/>
            <person name="Parks D.H."/>
            <person name="Hugenholtz P."/>
        </authorList>
    </citation>
    <scope>NUCLEOTIDE SEQUENCE [LARGE SCALE GENOMIC DNA]</scope>
</reference>
<dbReference type="Gene3D" id="3.90.226.10">
    <property type="entry name" value="2-enoyl-CoA Hydratase, Chain A, domain 1"/>
    <property type="match status" value="1"/>
</dbReference>
<dbReference type="GO" id="GO:0008236">
    <property type="term" value="F:serine-type peptidase activity"/>
    <property type="evidence" value="ECO:0007669"/>
    <property type="project" value="UniProtKB-KW"/>
</dbReference>
<dbReference type="SUPFAM" id="SSF52096">
    <property type="entry name" value="ClpP/crotonase"/>
    <property type="match status" value="1"/>
</dbReference>
<evidence type="ECO:0000313" key="7">
    <source>
        <dbReference type="Proteomes" id="UP000565078"/>
    </source>
</evidence>
<dbReference type="NCBIfam" id="TIGR00706">
    <property type="entry name" value="SppA_dom"/>
    <property type="match status" value="1"/>
</dbReference>
<evidence type="ECO:0000256" key="2">
    <source>
        <dbReference type="ARBA" id="ARBA00022670"/>
    </source>
</evidence>
<evidence type="ECO:0000313" key="6">
    <source>
        <dbReference type="EMBL" id="HIH09515.1"/>
    </source>
</evidence>
<dbReference type="PANTHER" id="PTHR42987:SF4">
    <property type="entry name" value="PROTEASE SOHB-RELATED"/>
    <property type="match status" value="1"/>
</dbReference>
<protein>
    <submittedName>
        <fullName evidence="6">Signal peptide peptidase SppA</fullName>
    </submittedName>
</protein>
<sequence>MVFILLLIVAASFSGGLEGYASPSIAIIPIKGEISNSDDGALSGTLSANEAIGFIDEADKDPRVGAIFLDIDSPGGEIVASKQLAYKVHDAKKPVYAYINSVGASGGYYIAAASDYVMADEDSITGSIGVISILLNVQELMQKIGVKATVLKEGNLKDMGSPFKEPTADENAVFEKILSQAFNNFKRDVLLFRQGKLSPSMLDEIADGRVLTGRQAFDANLLDGLTTREKALQKSAELAGLKNPGHIQYGRRELSFSDLFFSAGKSFFSGAMSGAGAQANAQVSIR</sequence>
<keyword evidence="2" id="KW-0645">Protease</keyword>
<evidence type="ECO:0000256" key="4">
    <source>
        <dbReference type="ARBA" id="ARBA00022825"/>
    </source>
</evidence>
<dbReference type="EMBL" id="DUGC01000044">
    <property type="protein sequence ID" value="HIH09515.1"/>
    <property type="molecule type" value="Genomic_DNA"/>
</dbReference>
<dbReference type="Proteomes" id="UP000565078">
    <property type="component" value="Unassembled WGS sequence"/>
</dbReference>
<dbReference type="GO" id="GO:0006508">
    <property type="term" value="P:proteolysis"/>
    <property type="evidence" value="ECO:0007669"/>
    <property type="project" value="UniProtKB-KW"/>
</dbReference>
<dbReference type="Gene3D" id="6.20.330.10">
    <property type="match status" value="1"/>
</dbReference>
<dbReference type="InterPro" id="IPR047272">
    <property type="entry name" value="S49_SppA_C"/>
</dbReference>
<evidence type="ECO:0000256" key="3">
    <source>
        <dbReference type="ARBA" id="ARBA00022801"/>
    </source>
</evidence>
<comment type="similarity">
    <text evidence="1">Belongs to the peptidase S49 family.</text>
</comment>
<name>A0A7J4IYZ3_9ARCH</name>
<accession>A0A7J4IYZ3</accession>
<feature type="domain" description="Peptidase S49" evidence="5">
    <location>
        <begin position="89"/>
        <end position="242"/>
    </location>
</feature>